<evidence type="ECO:0000256" key="4">
    <source>
        <dbReference type="ARBA" id="ARBA00022833"/>
    </source>
</evidence>
<dbReference type="RefSeq" id="XP_009796041.1">
    <property type="nucleotide sequence ID" value="XM_009797739.1"/>
</dbReference>
<dbReference type="InterPro" id="IPR001965">
    <property type="entry name" value="Znf_PHD"/>
</dbReference>
<gene>
    <name evidence="9 10 11" type="primary">LOC104242669</name>
</gene>
<keyword evidence="8" id="KW-1185">Reference proteome</keyword>
<protein>
    <submittedName>
        <fullName evidence="9 10">Uncharacterized protein LOC104242669 isoform X1</fullName>
    </submittedName>
    <submittedName>
        <fullName evidence="11">Uncharacterized protein LOC104242669 isoform X2</fullName>
    </submittedName>
</protein>
<dbReference type="InterPro" id="IPR055198">
    <property type="entry name" value="NSD_PHD"/>
</dbReference>
<dbReference type="PANTHER" id="PTHR46235:SF13">
    <property type="entry name" value="EDM2-LIKE PROTEIN1"/>
    <property type="match status" value="1"/>
</dbReference>
<dbReference type="GeneID" id="104242669"/>
<dbReference type="InterPro" id="IPR022702">
    <property type="entry name" value="Cytosine_MeTrfase1_RFD"/>
</dbReference>
<dbReference type="OrthoDB" id="21264at2759"/>
<feature type="region of interest" description="Disordered" evidence="6">
    <location>
        <begin position="206"/>
        <end position="225"/>
    </location>
</feature>
<comment type="subcellular location">
    <subcellularLocation>
        <location evidence="1">Nucleus</location>
    </subcellularLocation>
</comment>
<organism evidence="8 9">
    <name type="scientific">Nicotiana sylvestris</name>
    <name type="common">Wood tobacco</name>
    <name type="synonym">South American tobacco</name>
    <dbReference type="NCBI Taxonomy" id="4096"/>
    <lineage>
        <taxon>Eukaryota</taxon>
        <taxon>Viridiplantae</taxon>
        <taxon>Streptophyta</taxon>
        <taxon>Embryophyta</taxon>
        <taxon>Tracheophyta</taxon>
        <taxon>Spermatophyta</taxon>
        <taxon>Magnoliopsida</taxon>
        <taxon>eudicotyledons</taxon>
        <taxon>Gunneridae</taxon>
        <taxon>Pentapetalae</taxon>
        <taxon>asterids</taxon>
        <taxon>lamiids</taxon>
        <taxon>Solanales</taxon>
        <taxon>Solanaceae</taxon>
        <taxon>Nicotianoideae</taxon>
        <taxon>Nicotianeae</taxon>
        <taxon>Nicotiana</taxon>
    </lineage>
</organism>
<evidence type="ECO:0000256" key="1">
    <source>
        <dbReference type="ARBA" id="ARBA00004123"/>
    </source>
</evidence>
<dbReference type="Gene3D" id="3.30.40.10">
    <property type="entry name" value="Zinc/RING finger domain, C3HC4 (zinc finger)"/>
    <property type="match status" value="2"/>
</dbReference>
<dbReference type="AlphaFoldDB" id="A0A1U7YB73"/>
<dbReference type="Pfam" id="PF12047">
    <property type="entry name" value="DNMT1-RFD"/>
    <property type="match status" value="1"/>
</dbReference>
<evidence type="ECO:0000313" key="11">
    <source>
        <dbReference type="RefSeq" id="XP_009796042.1"/>
    </source>
</evidence>
<feature type="compositionally biased region" description="Acidic residues" evidence="6">
    <location>
        <begin position="216"/>
        <end position="225"/>
    </location>
</feature>
<dbReference type="GO" id="GO:0008270">
    <property type="term" value="F:zinc ion binding"/>
    <property type="evidence" value="ECO:0007669"/>
    <property type="project" value="UniProtKB-KW"/>
</dbReference>
<dbReference type="RefSeq" id="XP_009796040.1">
    <property type="nucleotide sequence ID" value="XM_009797738.1"/>
</dbReference>
<evidence type="ECO:0000313" key="8">
    <source>
        <dbReference type="Proteomes" id="UP000189701"/>
    </source>
</evidence>
<dbReference type="Pfam" id="PF26055">
    <property type="entry name" value="Mtase_EDM2"/>
    <property type="match status" value="1"/>
</dbReference>
<evidence type="ECO:0000256" key="6">
    <source>
        <dbReference type="SAM" id="MobiDB-lite"/>
    </source>
</evidence>
<keyword evidence="4" id="KW-0862">Zinc</keyword>
<dbReference type="CDD" id="cd15565">
    <property type="entry name" value="PHD2_NSD"/>
    <property type="match status" value="1"/>
</dbReference>
<evidence type="ECO:0000313" key="9">
    <source>
        <dbReference type="RefSeq" id="XP_009796040.1"/>
    </source>
</evidence>
<dbReference type="KEGG" id="nsy:104242669"/>
<dbReference type="Proteomes" id="UP000189701">
    <property type="component" value="Unplaced"/>
</dbReference>
<reference evidence="9 10" key="2">
    <citation type="submission" date="2025-04" db="UniProtKB">
        <authorList>
            <consortium name="RefSeq"/>
        </authorList>
    </citation>
    <scope>IDENTIFICATION</scope>
    <source>
        <tissue evidence="9 10">Leaf</tissue>
    </source>
</reference>
<dbReference type="RefSeq" id="XP_070021124.1">
    <property type="nucleotide sequence ID" value="XM_070165023.1"/>
</dbReference>
<feature type="domain" description="Zinc finger PHD-type" evidence="7">
    <location>
        <begin position="233"/>
        <end position="286"/>
    </location>
</feature>
<dbReference type="RefSeq" id="XP_009796042.1">
    <property type="nucleotide sequence ID" value="XM_009797740.1"/>
</dbReference>
<dbReference type="RefSeq" id="XP_009796044.2">
    <property type="nucleotide sequence ID" value="XM_009797742.2"/>
</dbReference>
<evidence type="ECO:0000256" key="3">
    <source>
        <dbReference type="ARBA" id="ARBA00022771"/>
    </source>
</evidence>
<dbReference type="SMART" id="SM00249">
    <property type="entry name" value="PHD"/>
    <property type="match status" value="3"/>
</dbReference>
<evidence type="ECO:0000259" key="7">
    <source>
        <dbReference type="SMART" id="SM00249"/>
    </source>
</evidence>
<keyword evidence="3" id="KW-0863">Zinc-finger</keyword>
<name>A0A1U7YB73_NICSY</name>
<dbReference type="InterPro" id="IPR013083">
    <property type="entry name" value="Znf_RING/FYVE/PHD"/>
</dbReference>
<keyword evidence="2" id="KW-0479">Metal-binding</keyword>
<proteinExistence type="predicted"/>
<dbReference type="eggNOG" id="ENOG502QS4B">
    <property type="taxonomic scope" value="Eukaryota"/>
</dbReference>
<evidence type="ECO:0000256" key="2">
    <source>
        <dbReference type="ARBA" id="ARBA00022723"/>
    </source>
</evidence>
<dbReference type="GO" id="GO:0005634">
    <property type="term" value="C:nucleus"/>
    <property type="evidence" value="ECO:0007669"/>
    <property type="project" value="UniProtKB-SubCell"/>
</dbReference>
<dbReference type="InterPro" id="IPR058939">
    <property type="entry name" value="Mtase_EDM2"/>
</dbReference>
<dbReference type="PANTHER" id="PTHR46235">
    <property type="entry name" value="PHD FINGER-CONTAINING PROTEIN DDB_G0268158"/>
    <property type="match status" value="1"/>
</dbReference>
<dbReference type="STRING" id="4096.A0A1U7YB73"/>
<evidence type="ECO:0000313" key="10">
    <source>
        <dbReference type="RefSeq" id="XP_009796041.1"/>
    </source>
</evidence>
<dbReference type="Pfam" id="PF22908">
    <property type="entry name" value="PHD_NSD"/>
    <property type="match status" value="1"/>
</dbReference>
<feature type="domain" description="Zinc finger PHD-type" evidence="7">
    <location>
        <begin position="291"/>
        <end position="357"/>
    </location>
</feature>
<dbReference type="CDD" id="cd15566">
    <property type="entry name" value="PHD3_NSD"/>
    <property type="match status" value="1"/>
</dbReference>
<reference evidence="8" key="1">
    <citation type="journal article" date="2013" name="Genome Biol.">
        <title>Reference genomes and transcriptomes of Nicotiana sylvestris and Nicotiana tomentosiformis.</title>
        <authorList>
            <person name="Sierro N."/>
            <person name="Battey J.N."/>
            <person name="Ouadi S."/>
            <person name="Bovet L."/>
            <person name="Goepfert S."/>
            <person name="Bakaher N."/>
            <person name="Peitsch M.C."/>
            <person name="Ivanov N.V."/>
        </authorList>
    </citation>
    <scope>NUCLEOTIDE SEQUENCE [LARGE SCALE GENOMIC DNA]</scope>
</reference>
<evidence type="ECO:0000256" key="5">
    <source>
        <dbReference type="ARBA" id="ARBA00023242"/>
    </source>
</evidence>
<sequence length="962" mass="109103">MASSDEEGEIVPNCITNYHFVGCNGEPVSFSILPLQWGDDDDDDDVIGGAVNNNVEIYLRGTADDGLQHIYKKVLAWRFELSYALPEIHVLSKDKIWIKLLKPRKSYADTIRTILITVHFLHFVKKNPETFGEIVWNHIGKSFSAYEVLPCKDDLLEHMPTIREAARRDKDISSSKNLNAFLLETSQKRIDDNECNRAKKRPHFVIETNNDADSGTNDDSDSDGDEDEQFDHVCALCDDGGELLCCEGRCIRSFHPSVESGVESSCESLGYRNLQAIQTFLCKNCQYQQHQCFACGLLGSSDKSSGAEVFPCVSATCGHFFHPKCVSVLLFPGDECRALELQKQIVAGESFTCPAHKCFVCKKGEDKKTIEMQFAICRRCPKAYHRRCLPRCIAFEPSDYDKNIQRRAWNDLLPSRILIYCMDHKIIPIIGTPKRDHILFPHVVGKANSPSSGPLRILSRKSKVLGALTETSVVNMKKSFEARHNAIKVGDSYGKGKPCKPPTQERGKLKAPLGTKLVFAPQSTSRGKTMNVRPAMPVMKKASSSRELEDNEMKKRMMTLIKNSTSSFNVEEFINEQNRKCIDSNSRKVFTDKAITLGKVQCSVKAIGIALKKLEEGHSIEDAKAVCEPEILTQIFRWKRKLGSYLAPFLNGMRYTSFGRHFTKVDKLKEVVNRLRWYVQDGDTIVDFCCGSNDFSCLMKEELDRMGKKCQFRNFDLIQPKNNFNFEKRDWMTVGLRDLPEGSNLIMGLNPPFASANEFISKALTFRPKLLIITVPKETKRLDERRKNPYDIIWEDDIILAGKSFYLPGSINVHNQQMEQWNINSPPLYLWSRPDWTAKHKVIAIEHGHIRKDSQKREAEENKVNTGITNYLMQETHDCYGDFSDIVTSCGDINSLLDDIPEISIGAEYNQNQLFGIPEQEYGLSNRQEVLGYESKDASETLRAKEMCIDMELSTPTGSPLH</sequence>
<feature type="domain" description="Zinc finger PHD-type" evidence="7">
    <location>
        <begin position="358"/>
        <end position="425"/>
    </location>
</feature>
<accession>A0A1U7YB73</accession>
<keyword evidence="5" id="KW-0539">Nucleus</keyword>